<feature type="transmembrane region" description="Helical" evidence="7">
    <location>
        <begin position="36"/>
        <end position="59"/>
    </location>
</feature>
<dbReference type="RefSeq" id="WP_196991714.1">
    <property type="nucleotide sequence ID" value="NZ_JADWYR010000002.1"/>
</dbReference>
<keyword evidence="4 7" id="KW-0812">Transmembrane</keyword>
<dbReference type="PANTHER" id="PTHR33778">
    <property type="entry name" value="PROTEIN MGTC"/>
    <property type="match status" value="1"/>
</dbReference>
<evidence type="ECO:0000256" key="1">
    <source>
        <dbReference type="ARBA" id="ARBA00004651"/>
    </source>
</evidence>
<evidence type="ECO:0000313" key="10">
    <source>
        <dbReference type="Proteomes" id="UP000628448"/>
    </source>
</evidence>
<gene>
    <name evidence="9" type="ORF">I5907_15460</name>
</gene>
<feature type="transmembrane region" description="Helical" evidence="7">
    <location>
        <begin position="71"/>
        <end position="90"/>
    </location>
</feature>
<comment type="subcellular location">
    <subcellularLocation>
        <location evidence="1">Cell membrane</location>
        <topology evidence="1">Multi-pass membrane protein</topology>
    </subcellularLocation>
</comment>
<keyword evidence="10" id="KW-1185">Reference proteome</keyword>
<protein>
    <submittedName>
        <fullName evidence="9">MgtC/SapB family protein</fullName>
    </submittedName>
</protein>
<keyword evidence="6 7" id="KW-0472">Membrane</keyword>
<evidence type="ECO:0000256" key="6">
    <source>
        <dbReference type="ARBA" id="ARBA00023136"/>
    </source>
</evidence>
<dbReference type="AlphaFoldDB" id="A0A931EBM4"/>
<evidence type="ECO:0000256" key="2">
    <source>
        <dbReference type="ARBA" id="ARBA00009298"/>
    </source>
</evidence>
<keyword evidence="3" id="KW-1003">Cell membrane</keyword>
<feature type="transmembrane region" description="Helical" evidence="7">
    <location>
        <begin position="110"/>
        <end position="136"/>
    </location>
</feature>
<reference evidence="9" key="1">
    <citation type="submission" date="2020-11" db="EMBL/GenBank/DDBJ databases">
        <title>Bacterial whole genome sequence for Panacibacter sp. DH6.</title>
        <authorList>
            <person name="Le V."/>
            <person name="Ko S."/>
            <person name="Ahn C.-Y."/>
            <person name="Oh H.-M."/>
        </authorList>
    </citation>
    <scope>NUCLEOTIDE SEQUENCE</scope>
    <source>
        <strain evidence="9">DH6</strain>
    </source>
</reference>
<dbReference type="PRINTS" id="PR01837">
    <property type="entry name" value="MGTCSAPBPROT"/>
</dbReference>
<keyword evidence="5 7" id="KW-1133">Transmembrane helix</keyword>
<dbReference type="EMBL" id="JADWYR010000002">
    <property type="protein sequence ID" value="MBG9377641.1"/>
    <property type="molecule type" value="Genomic_DNA"/>
</dbReference>
<dbReference type="InterPro" id="IPR003416">
    <property type="entry name" value="MgtC/SapB/SrpB/YhiD_fam"/>
</dbReference>
<comment type="caution">
    <text evidence="9">The sequence shown here is derived from an EMBL/GenBank/DDBJ whole genome shotgun (WGS) entry which is preliminary data.</text>
</comment>
<accession>A0A931EBM4</accession>
<comment type="similarity">
    <text evidence="2">Belongs to the MgtC/SapB family.</text>
</comment>
<feature type="domain" description="MgtC/SapB/SrpB/YhiD N-terminal" evidence="8">
    <location>
        <begin position="11"/>
        <end position="141"/>
    </location>
</feature>
<evidence type="ECO:0000256" key="5">
    <source>
        <dbReference type="ARBA" id="ARBA00022989"/>
    </source>
</evidence>
<organism evidence="9 10">
    <name type="scientific">Panacibacter microcysteis</name>
    <dbReference type="NCBI Taxonomy" id="2793269"/>
    <lineage>
        <taxon>Bacteria</taxon>
        <taxon>Pseudomonadati</taxon>
        <taxon>Bacteroidota</taxon>
        <taxon>Chitinophagia</taxon>
        <taxon>Chitinophagales</taxon>
        <taxon>Chitinophagaceae</taxon>
        <taxon>Panacibacter</taxon>
    </lineage>
</organism>
<evidence type="ECO:0000313" key="9">
    <source>
        <dbReference type="EMBL" id="MBG9377641.1"/>
    </source>
</evidence>
<proteinExistence type="inferred from homology"/>
<dbReference type="PANTHER" id="PTHR33778:SF1">
    <property type="entry name" value="MAGNESIUM TRANSPORTER YHID-RELATED"/>
    <property type="match status" value="1"/>
</dbReference>
<sequence>MITWQETLLRLVIASVLGALVGIERERLDWAAGLRTHMIVCLGSALMMIVSAFGFQDVAHVPDVDLDPSRVAAQVVSGIGFLGAGTILFLKNEVVKGLTTAAGLWTVAGIGLAVGGGLYIAAGITTSLVLIILVLVKPYKKKFSKPKPIREITIKTDVGNSPVMQIESITRQYNMEFTQIVIQKADKADTNNILIRFKKKQHRNHYCI</sequence>
<dbReference type="GO" id="GO:0005886">
    <property type="term" value="C:plasma membrane"/>
    <property type="evidence" value="ECO:0007669"/>
    <property type="project" value="UniProtKB-SubCell"/>
</dbReference>
<dbReference type="InterPro" id="IPR049177">
    <property type="entry name" value="MgtC_SapB_SrpB_YhiD_N"/>
</dbReference>
<dbReference type="Pfam" id="PF02308">
    <property type="entry name" value="MgtC"/>
    <property type="match status" value="1"/>
</dbReference>
<dbReference type="Proteomes" id="UP000628448">
    <property type="component" value="Unassembled WGS sequence"/>
</dbReference>
<evidence type="ECO:0000259" key="8">
    <source>
        <dbReference type="Pfam" id="PF02308"/>
    </source>
</evidence>
<evidence type="ECO:0000256" key="3">
    <source>
        <dbReference type="ARBA" id="ARBA00022475"/>
    </source>
</evidence>
<evidence type="ECO:0000256" key="4">
    <source>
        <dbReference type="ARBA" id="ARBA00022692"/>
    </source>
</evidence>
<name>A0A931EBM4_9BACT</name>
<feature type="transmembrane region" description="Helical" evidence="7">
    <location>
        <begin position="7"/>
        <end position="24"/>
    </location>
</feature>
<evidence type="ECO:0000256" key="7">
    <source>
        <dbReference type="SAM" id="Phobius"/>
    </source>
</evidence>